<proteinExistence type="predicted"/>
<keyword evidence="2" id="KW-1185">Reference proteome</keyword>
<dbReference type="AlphaFoldDB" id="Q7UWI4"/>
<dbReference type="InParanoid" id="Q7UWI4"/>
<name>Q7UWI4_RHOBA</name>
<dbReference type="EnsemblBacteria" id="CAD72379">
    <property type="protein sequence ID" value="CAD72379"/>
    <property type="gene ID" value="RB2015"/>
</dbReference>
<dbReference type="Proteomes" id="UP000001025">
    <property type="component" value="Chromosome"/>
</dbReference>
<dbReference type="KEGG" id="rba:RB2015"/>
<evidence type="ECO:0000313" key="1">
    <source>
        <dbReference type="EMBL" id="CAD72379.1"/>
    </source>
</evidence>
<dbReference type="STRING" id="243090.RB2015"/>
<accession>Q7UWI4</accession>
<dbReference type="EMBL" id="BX294136">
    <property type="protein sequence ID" value="CAD72379.1"/>
    <property type="molecule type" value="Genomic_DNA"/>
</dbReference>
<evidence type="ECO:0000313" key="2">
    <source>
        <dbReference type="Proteomes" id="UP000001025"/>
    </source>
</evidence>
<protein>
    <submittedName>
        <fullName evidence="1">Uncharacterized protein</fullName>
    </submittedName>
</protein>
<sequence length="80" mass="9005">MAESSRVAGFARIRTAAERIGSGYAIAVAMRNIRFNETSRTTDNTGKVLVSFYRLRRSSAHEFRSHVGSRQTERQSVQGR</sequence>
<reference evidence="1 2" key="1">
    <citation type="journal article" date="2003" name="Proc. Natl. Acad. Sci. U.S.A.">
        <title>Complete genome sequence of the marine planctomycete Pirellula sp. strain 1.</title>
        <authorList>
            <person name="Gloeckner F.O."/>
            <person name="Kube M."/>
            <person name="Bauer M."/>
            <person name="Teeling H."/>
            <person name="Lombardot T."/>
            <person name="Ludwig W."/>
            <person name="Gade D."/>
            <person name="Beck A."/>
            <person name="Borzym K."/>
            <person name="Heitmann K."/>
            <person name="Rabus R."/>
            <person name="Schlesner H."/>
            <person name="Amann R."/>
            <person name="Reinhardt R."/>
        </authorList>
    </citation>
    <scope>NUCLEOTIDE SEQUENCE [LARGE SCALE GENOMIC DNA]</scope>
    <source>
        <strain evidence="2">DSM 10527 / NCIMB 13988 / SH1</strain>
    </source>
</reference>
<gene>
    <name evidence="1" type="ordered locus">RB2015</name>
</gene>
<organism evidence="1 2">
    <name type="scientific">Rhodopirellula baltica (strain DSM 10527 / NCIMB 13988 / SH1)</name>
    <dbReference type="NCBI Taxonomy" id="243090"/>
    <lineage>
        <taxon>Bacteria</taxon>
        <taxon>Pseudomonadati</taxon>
        <taxon>Planctomycetota</taxon>
        <taxon>Planctomycetia</taxon>
        <taxon>Pirellulales</taxon>
        <taxon>Pirellulaceae</taxon>
        <taxon>Rhodopirellula</taxon>
    </lineage>
</organism>
<dbReference type="HOGENOM" id="CLU_2587347_0_0_0"/>